<dbReference type="GO" id="GO:0004657">
    <property type="term" value="F:proline dehydrogenase activity"/>
    <property type="evidence" value="ECO:0007669"/>
    <property type="project" value="UniProtKB-EC"/>
</dbReference>
<evidence type="ECO:0000256" key="8">
    <source>
        <dbReference type="RuleBase" id="RU364054"/>
    </source>
</evidence>
<evidence type="ECO:0000256" key="4">
    <source>
        <dbReference type="ARBA" id="ARBA00022827"/>
    </source>
</evidence>
<dbReference type="InterPro" id="IPR029041">
    <property type="entry name" value="FAD-linked_oxidoreductase-like"/>
</dbReference>
<keyword evidence="11" id="KW-1185">Reference proteome</keyword>
<comment type="similarity">
    <text evidence="2 8">Belongs to the proline oxidase family.</text>
</comment>
<comment type="catalytic activity">
    <reaction evidence="7">
        <text>trans-4-hydroxy-L-proline + a quinone = (3R,5S)-1-pyrroline-3-hydroxy-5-carboxylate + a quinol + H(+)</text>
        <dbReference type="Rhea" id="RHEA:52512"/>
        <dbReference type="ChEBI" id="CHEBI:15378"/>
        <dbReference type="ChEBI" id="CHEBI:24646"/>
        <dbReference type="ChEBI" id="CHEBI:58375"/>
        <dbReference type="ChEBI" id="CHEBI:62612"/>
        <dbReference type="ChEBI" id="CHEBI:132124"/>
        <dbReference type="EC" id="1.5.5.3"/>
    </reaction>
</comment>
<proteinExistence type="inferred from homology"/>
<dbReference type="AlphaFoldDB" id="A0AA89BVS7"/>
<evidence type="ECO:0000256" key="5">
    <source>
        <dbReference type="ARBA" id="ARBA00023002"/>
    </source>
</evidence>
<comment type="caution">
    <text evidence="10">The sequence shown here is derived from an EMBL/GenBank/DDBJ whole genome shotgun (WGS) entry which is preliminary data.</text>
</comment>
<accession>A0AA89BVS7</accession>
<sequence>QLLQSSRKVLGRRLFNGLVKPTLFRQFVGGDTEESITRAVQKLQNDGIGPMLMLPMEEDAGQETISETWYDRNLDLMIKGLKLTKSFGEKHPMLQIKLTALLSGSLCQRISECCPEPSAEPGTIETIANALLTRKSEARDLGVLILVDAEYTYLNPALNLLALAMMCHTADKQPIIMYTYQNYLKATHALLCRDVDFILANGVCFGSKLVRGAYMDKERKLAGIKVTRILMRMYDIEPTNDHVFFAQVYGMGDFMTVILGQSNYKVYKSIPYGIPEDTLPYLSRRVTENRAVLDGARRERILLKATLKERLVGRKQSIEN</sequence>
<evidence type="ECO:0000313" key="10">
    <source>
        <dbReference type="EMBL" id="KAK3084368.1"/>
    </source>
</evidence>
<comment type="cofactor">
    <cofactor evidence="1 8">
        <name>FAD</name>
        <dbReference type="ChEBI" id="CHEBI:57692"/>
    </cofactor>
</comment>
<dbReference type="Proteomes" id="UP001186944">
    <property type="component" value="Unassembled WGS sequence"/>
</dbReference>
<evidence type="ECO:0000259" key="9">
    <source>
        <dbReference type="Pfam" id="PF01619"/>
    </source>
</evidence>
<dbReference type="GO" id="GO:0071949">
    <property type="term" value="F:FAD binding"/>
    <property type="evidence" value="ECO:0007669"/>
    <property type="project" value="TreeGrafter"/>
</dbReference>
<gene>
    <name evidence="10" type="ORF">FSP39_012325</name>
</gene>
<evidence type="ECO:0000256" key="1">
    <source>
        <dbReference type="ARBA" id="ARBA00001974"/>
    </source>
</evidence>
<feature type="domain" description="Proline dehydrogenase" evidence="9">
    <location>
        <begin position="234"/>
        <end position="294"/>
    </location>
</feature>
<dbReference type="EMBL" id="VSWD01000013">
    <property type="protein sequence ID" value="KAK3084368.1"/>
    <property type="molecule type" value="Genomic_DNA"/>
</dbReference>
<dbReference type="PANTHER" id="PTHR13914">
    <property type="entry name" value="PROLINE OXIDASE"/>
    <property type="match status" value="1"/>
</dbReference>
<evidence type="ECO:0000256" key="2">
    <source>
        <dbReference type="ARBA" id="ARBA00005869"/>
    </source>
</evidence>
<dbReference type="GO" id="GO:0010133">
    <property type="term" value="P:L-proline catabolic process to L-glutamate"/>
    <property type="evidence" value="ECO:0007669"/>
    <property type="project" value="TreeGrafter"/>
</dbReference>
<reference evidence="10" key="1">
    <citation type="submission" date="2019-08" db="EMBL/GenBank/DDBJ databases">
        <title>The improved chromosome-level genome for the pearl oyster Pinctada fucata martensii using PacBio sequencing and Hi-C.</title>
        <authorList>
            <person name="Zheng Z."/>
        </authorList>
    </citation>
    <scope>NUCLEOTIDE SEQUENCE</scope>
    <source>
        <strain evidence="10">ZZ-2019</strain>
        <tissue evidence="10">Adductor muscle</tissue>
    </source>
</reference>
<keyword evidence="3 8" id="KW-0285">Flavoprotein</keyword>
<keyword evidence="5 8" id="KW-0560">Oxidoreductase</keyword>
<protein>
    <recommendedName>
        <fullName evidence="8">Proline dehydrogenase</fullName>
        <ecNumber evidence="8">1.5.5.2</ecNumber>
    </recommendedName>
</protein>
<dbReference type="GO" id="GO:0005739">
    <property type="term" value="C:mitochondrion"/>
    <property type="evidence" value="ECO:0007669"/>
    <property type="project" value="TreeGrafter"/>
</dbReference>
<dbReference type="PANTHER" id="PTHR13914:SF29">
    <property type="entry name" value="HYDROXYPROLINE DEHYDROGENASE"/>
    <property type="match status" value="1"/>
</dbReference>
<dbReference type="InterPro" id="IPR002872">
    <property type="entry name" value="Proline_DH_dom"/>
</dbReference>
<dbReference type="Pfam" id="PF01619">
    <property type="entry name" value="Pro_dh"/>
    <property type="match status" value="2"/>
</dbReference>
<evidence type="ECO:0000313" key="11">
    <source>
        <dbReference type="Proteomes" id="UP001186944"/>
    </source>
</evidence>
<dbReference type="EC" id="1.5.5.2" evidence="8"/>
<keyword evidence="6 8" id="KW-0642">Proline metabolism</keyword>
<dbReference type="Gene3D" id="3.20.20.220">
    <property type="match status" value="2"/>
</dbReference>
<evidence type="ECO:0000256" key="7">
    <source>
        <dbReference type="ARBA" id="ARBA00048242"/>
    </source>
</evidence>
<dbReference type="InterPro" id="IPR015659">
    <property type="entry name" value="Proline_oxidase"/>
</dbReference>
<dbReference type="SUPFAM" id="SSF51730">
    <property type="entry name" value="FAD-linked oxidoreductase"/>
    <property type="match status" value="1"/>
</dbReference>
<feature type="domain" description="Proline dehydrogenase" evidence="9">
    <location>
        <begin position="38"/>
        <end position="223"/>
    </location>
</feature>
<feature type="non-terminal residue" evidence="10">
    <location>
        <position position="1"/>
    </location>
</feature>
<name>A0AA89BVS7_PINIB</name>
<keyword evidence="4 8" id="KW-0274">FAD</keyword>
<organism evidence="10 11">
    <name type="scientific">Pinctada imbricata</name>
    <name type="common">Atlantic pearl-oyster</name>
    <name type="synonym">Pinctada martensii</name>
    <dbReference type="NCBI Taxonomy" id="66713"/>
    <lineage>
        <taxon>Eukaryota</taxon>
        <taxon>Metazoa</taxon>
        <taxon>Spiralia</taxon>
        <taxon>Lophotrochozoa</taxon>
        <taxon>Mollusca</taxon>
        <taxon>Bivalvia</taxon>
        <taxon>Autobranchia</taxon>
        <taxon>Pteriomorphia</taxon>
        <taxon>Pterioida</taxon>
        <taxon>Pterioidea</taxon>
        <taxon>Pteriidae</taxon>
        <taxon>Pinctada</taxon>
    </lineage>
</organism>
<evidence type="ECO:0000256" key="6">
    <source>
        <dbReference type="ARBA" id="ARBA00023062"/>
    </source>
</evidence>
<comment type="catalytic activity">
    <reaction evidence="8">
        <text>L-proline + a quinone = (S)-1-pyrroline-5-carboxylate + a quinol + H(+)</text>
        <dbReference type="Rhea" id="RHEA:23784"/>
        <dbReference type="ChEBI" id="CHEBI:15378"/>
        <dbReference type="ChEBI" id="CHEBI:17388"/>
        <dbReference type="ChEBI" id="CHEBI:24646"/>
        <dbReference type="ChEBI" id="CHEBI:60039"/>
        <dbReference type="ChEBI" id="CHEBI:132124"/>
        <dbReference type="EC" id="1.5.5.2"/>
    </reaction>
</comment>
<evidence type="ECO:0000256" key="3">
    <source>
        <dbReference type="ARBA" id="ARBA00022630"/>
    </source>
</evidence>
<comment type="function">
    <text evidence="8">Converts proline to delta-1-pyrroline-5-carboxylate.</text>
</comment>